<dbReference type="RefSeq" id="YP_009099046.1">
    <property type="nucleotide sequence ID" value="NC_025423.1"/>
</dbReference>
<evidence type="ECO:0000313" key="1">
    <source>
        <dbReference type="EMBL" id="AID50437.1"/>
    </source>
</evidence>
<protein>
    <submittedName>
        <fullName evidence="1">Uncharacterized protein</fullName>
    </submittedName>
</protein>
<dbReference type="GeneID" id="22276945"/>
<sequence>MMAYTTYCDMLLSYKNNTVCFRESIVLLKVCIVWKAYIHPIVGVESPLSSLPHISKVRIP</sequence>
<accession>A0A068EQ59</accession>
<name>A0A068EQ59_9CAUD</name>
<keyword evidence="2" id="KW-1185">Reference proteome</keyword>
<reference evidence="1" key="1">
    <citation type="journal article" date="2014" name="Virology">
        <title>The odd one out: Bacillus ACT bacteriophage CP-51 exhibits unusual properties compared to related Spounavirinae W.Ph. and Bastille.</title>
        <authorList>
            <person name="Klumpp J."/>
            <person name="Schmuki M."/>
            <person name="Sozhamannan S."/>
            <person name="Beyer W."/>
            <person name="Fouts D.E."/>
            <person name="Bernbach V."/>
            <person name="Calendar R."/>
            <person name="Loessner M.J."/>
        </authorList>
    </citation>
    <scope>NUCLEOTIDE SEQUENCE [LARGE SCALE GENOMIC DNA]</scope>
</reference>
<dbReference type="Proteomes" id="UP000027382">
    <property type="component" value="Segment"/>
</dbReference>
<proteinExistence type="predicted"/>
<dbReference type="EMBL" id="KF554508">
    <property type="protein sequence ID" value="AID50437.1"/>
    <property type="molecule type" value="Genomic_DNA"/>
</dbReference>
<organism evidence="1 2">
    <name type="scientific">Bacillus phage CP-51</name>
    <dbReference type="NCBI Taxonomy" id="1391188"/>
    <lineage>
        <taxon>Viruses</taxon>
        <taxon>Duplodnaviria</taxon>
        <taxon>Heunggongvirae</taxon>
        <taxon>Uroviricota</taxon>
        <taxon>Caudoviricetes</taxon>
        <taxon>Herelleviridae</taxon>
        <taxon>Spounavirinae</taxon>
        <taxon>Siminovitchvirus</taxon>
        <taxon>Siminovitchvirus CP51</taxon>
    </lineage>
</organism>
<dbReference type="KEGG" id="vg:22276945"/>
<evidence type="ECO:0000313" key="2">
    <source>
        <dbReference type="Proteomes" id="UP000027382"/>
    </source>
</evidence>